<proteinExistence type="inferred from homology"/>
<dbReference type="InterPro" id="IPR029063">
    <property type="entry name" value="SAM-dependent_MTases_sf"/>
</dbReference>
<reference evidence="6" key="1">
    <citation type="submission" date="2025-08" db="UniProtKB">
        <authorList>
            <consortium name="RefSeq"/>
        </authorList>
    </citation>
    <scope>IDENTIFICATION</scope>
    <source>
        <tissue evidence="6">Blood</tissue>
    </source>
</reference>
<keyword evidence="3" id="KW-0808">Transferase</keyword>
<evidence type="ECO:0000313" key="5">
    <source>
        <dbReference type="Proteomes" id="UP001190640"/>
    </source>
</evidence>
<dbReference type="Gene3D" id="3.40.50.150">
    <property type="entry name" value="Vaccinia Virus protein VP39"/>
    <property type="match status" value="1"/>
</dbReference>
<evidence type="ECO:0000256" key="2">
    <source>
        <dbReference type="ARBA" id="ARBA00022603"/>
    </source>
</evidence>
<accession>A0AA97LI34</accession>
<dbReference type="Proteomes" id="UP001190640">
    <property type="component" value="Chromosome 17"/>
</dbReference>
<dbReference type="Pfam" id="PF08241">
    <property type="entry name" value="Methyltransf_11"/>
    <property type="match status" value="1"/>
</dbReference>
<evidence type="ECO:0000259" key="4">
    <source>
        <dbReference type="Pfam" id="PF08241"/>
    </source>
</evidence>
<dbReference type="GeneID" id="129344442"/>
<organism evidence="5 6">
    <name type="scientific">Eublepharis macularius</name>
    <name type="common">Leopard gecko</name>
    <name type="synonym">Cyrtodactylus macularius</name>
    <dbReference type="NCBI Taxonomy" id="481883"/>
    <lineage>
        <taxon>Eukaryota</taxon>
        <taxon>Metazoa</taxon>
        <taxon>Chordata</taxon>
        <taxon>Craniata</taxon>
        <taxon>Vertebrata</taxon>
        <taxon>Euteleostomi</taxon>
        <taxon>Lepidosauria</taxon>
        <taxon>Squamata</taxon>
        <taxon>Bifurcata</taxon>
        <taxon>Gekkota</taxon>
        <taxon>Eublepharidae</taxon>
        <taxon>Eublepharinae</taxon>
        <taxon>Eublepharis</taxon>
    </lineage>
</organism>
<dbReference type="GO" id="GO:0008757">
    <property type="term" value="F:S-adenosylmethionine-dependent methyltransferase activity"/>
    <property type="evidence" value="ECO:0007669"/>
    <property type="project" value="InterPro"/>
</dbReference>
<protein>
    <submittedName>
        <fullName evidence="6">Methyltransferase DDB_G0268948</fullName>
    </submittedName>
</protein>
<sequence>MAARLFEGKDHAAFYKKYRFSPPQKLQETIFSYLEKKKVSAFQLAVDVGCGSGQSTLWLAKRFEKVVGTDISEAQVEEAKQAAHPPNVSYLVCPAEELPFEDNSVDFIMAFAAVHWFDLPRFMKEVERVLKPSGCVALSSNTLDMQVHYKDCTEKLTEIYNEFRVRSFKYANDKVRFIEDDYKMVFDALPFQDKQRITDIFGAVPFTVAGLLGYFQSFSMYQTFLKAEPEAAKSLLQNTEKRLLEAMGVSSLETPVEMRMRHASVLGCKNS</sequence>
<dbReference type="PANTHER" id="PTHR44942:SF4">
    <property type="entry name" value="METHYLTRANSFERASE TYPE 11 DOMAIN-CONTAINING PROTEIN"/>
    <property type="match status" value="1"/>
</dbReference>
<dbReference type="FunFam" id="3.40.50.150:FF:000370">
    <property type="entry name" value="Si:ch211-93g23.2"/>
    <property type="match status" value="1"/>
</dbReference>
<evidence type="ECO:0000256" key="1">
    <source>
        <dbReference type="ARBA" id="ARBA00008361"/>
    </source>
</evidence>
<dbReference type="SUPFAM" id="SSF53335">
    <property type="entry name" value="S-adenosyl-L-methionine-dependent methyltransferases"/>
    <property type="match status" value="1"/>
</dbReference>
<gene>
    <name evidence="6" type="primary">LOC129344442</name>
</gene>
<dbReference type="InterPro" id="IPR051052">
    <property type="entry name" value="Diverse_substrate_MTase"/>
</dbReference>
<dbReference type="PANTHER" id="PTHR44942">
    <property type="entry name" value="METHYLTRANSF_11 DOMAIN-CONTAINING PROTEIN"/>
    <property type="match status" value="1"/>
</dbReference>
<dbReference type="CDD" id="cd02440">
    <property type="entry name" value="AdoMet_MTases"/>
    <property type="match status" value="1"/>
</dbReference>
<evidence type="ECO:0000313" key="6">
    <source>
        <dbReference type="RefSeq" id="XP_054857043.1"/>
    </source>
</evidence>
<keyword evidence="2 6" id="KW-0489">Methyltransferase</keyword>
<dbReference type="KEGG" id="emc:129344442"/>
<comment type="similarity">
    <text evidence="1">Belongs to the methyltransferase superfamily.</text>
</comment>
<keyword evidence="5" id="KW-1185">Reference proteome</keyword>
<evidence type="ECO:0000256" key="3">
    <source>
        <dbReference type="ARBA" id="ARBA00022679"/>
    </source>
</evidence>
<dbReference type="InterPro" id="IPR013216">
    <property type="entry name" value="Methyltransf_11"/>
</dbReference>
<feature type="domain" description="Methyltransferase type 11" evidence="4">
    <location>
        <begin position="46"/>
        <end position="137"/>
    </location>
</feature>
<dbReference type="GO" id="GO:0032259">
    <property type="term" value="P:methylation"/>
    <property type="evidence" value="ECO:0007669"/>
    <property type="project" value="UniProtKB-KW"/>
</dbReference>
<dbReference type="AlphaFoldDB" id="A0AA97LI34"/>
<dbReference type="RefSeq" id="XP_054857043.1">
    <property type="nucleotide sequence ID" value="XM_055001068.1"/>
</dbReference>
<name>A0AA97LI34_EUBMA</name>